<feature type="signal peptide" evidence="14">
    <location>
        <begin position="1"/>
        <end position="20"/>
    </location>
</feature>
<dbReference type="InterPro" id="IPR039426">
    <property type="entry name" value="TonB-dep_rcpt-like"/>
</dbReference>
<dbReference type="Proteomes" id="UP000008809">
    <property type="component" value="Chromosome"/>
</dbReference>
<evidence type="ECO:0000313" key="16">
    <source>
        <dbReference type="EMBL" id="ABD09087.1"/>
    </source>
</evidence>
<name>Q2IRS3_RHOP2</name>
<dbReference type="SUPFAM" id="SSF56935">
    <property type="entry name" value="Porins"/>
    <property type="match status" value="1"/>
</dbReference>
<dbReference type="InterPro" id="IPR012910">
    <property type="entry name" value="Plug_dom"/>
</dbReference>
<keyword evidence="10 16" id="KW-0675">Receptor</keyword>
<dbReference type="KEGG" id="rpb:RPB_4401"/>
<keyword evidence="5" id="KW-0410">Iron transport</keyword>
<dbReference type="EMBL" id="CP000250">
    <property type="protein sequence ID" value="ABD09087.1"/>
    <property type="molecule type" value="Genomic_DNA"/>
</dbReference>
<evidence type="ECO:0000313" key="17">
    <source>
        <dbReference type="Proteomes" id="UP000008809"/>
    </source>
</evidence>
<dbReference type="PANTHER" id="PTHR30069">
    <property type="entry name" value="TONB-DEPENDENT OUTER MEMBRANE RECEPTOR"/>
    <property type="match status" value="1"/>
</dbReference>
<organism evidence="16 17">
    <name type="scientific">Rhodopseudomonas palustris (strain HaA2)</name>
    <dbReference type="NCBI Taxonomy" id="316058"/>
    <lineage>
        <taxon>Bacteria</taxon>
        <taxon>Pseudomonadati</taxon>
        <taxon>Pseudomonadota</taxon>
        <taxon>Alphaproteobacteria</taxon>
        <taxon>Hyphomicrobiales</taxon>
        <taxon>Nitrobacteraceae</taxon>
        <taxon>Rhodopseudomonas</taxon>
    </lineage>
</organism>
<dbReference type="InterPro" id="IPR011662">
    <property type="entry name" value="Secretin/TonB_short_N"/>
</dbReference>
<dbReference type="Pfam" id="PF07715">
    <property type="entry name" value="Plug"/>
    <property type="match status" value="1"/>
</dbReference>
<evidence type="ECO:0000256" key="12">
    <source>
        <dbReference type="PROSITE-ProRule" id="PRU01360"/>
    </source>
</evidence>
<dbReference type="OrthoDB" id="9760494at2"/>
<keyword evidence="8 13" id="KW-0798">TonB box</keyword>
<keyword evidence="4 12" id="KW-1134">Transmembrane beta strand</keyword>
<dbReference type="Gene3D" id="2.170.130.10">
    <property type="entry name" value="TonB-dependent receptor, plug domain"/>
    <property type="match status" value="1"/>
</dbReference>
<comment type="similarity">
    <text evidence="2 12 13">Belongs to the TonB-dependent receptor family.</text>
</comment>
<feature type="chain" id="PRO_5004210475" evidence="14">
    <location>
        <begin position="21"/>
        <end position="756"/>
    </location>
</feature>
<evidence type="ECO:0000256" key="9">
    <source>
        <dbReference type="ARBA" id="ARBA00023136"/>
    </source>
</evidence>
<dbReference type="Gene3D" id="3.55.50.30">
    <property type="match status" value="1"/>
</dbReference>
<evidence type="ECO:0000259" key="15">
    <source>
        <dbReference type="SMART" id="SM00965"/>
    </source>
</evidence>
<dbReference type="SMART" id="SM00965">
    <property type="entry name" value="STN"/>
    <property type="match status" value="1"/>
</dbReference>
<dbReference type="HOGENOM" id="CLU_008287_19_4_5"/>
<keyword evidence="3 12" id="KW-0813">Transport</keyword>
<keyword evidence="7" id="KW-0408">Iron</keyword>
<comment type="subcellular location">
    <subcellularLocation>
        <location evidence="1 12">Cell outer membrane</location>
        <topology evidence="1 12">Multi-pass membrane protein</topology>
    </subcellularLocation>
</comment>
<keyword evidence="14" id="KW-0732">Signal</keyword>
<dbReference type="PANTHER" id="PTHR30069:SF41">
    <property type="entry name" value="HEME_HEMOPEXIN UTILIZATION PROTEIN C"/>
    <property type="match status" value="1"/>
</dbReference>
<dbReference type="InterPro" id="IPR000531">
    <property type="entry name" value="Beta-barrel_TonB"/>
</dbReference>
<gene>
    <name evidence="16" type="ordered locus">RPB_4401</name>
</gene>
<proteinExistence type="inferred from homology"/>
<dbReference type="PROSITE" id="PS52016">
    <property type="entry name" value="TONB_DEPENDENT_REC_3"/>
    <property type="match status" value="1"/>
</dbReference>
<dbReference type="eggNOG" id="COG4206">
    <property type="taxonomic scope" value="Bacteria"/>
</dbReference>
<dbReference type="InterPro" id="IPR036942">
    <property type="entry name" value="Beta-barrel_TonB_sf"/>
</dbReference>
<protein>
    <submittedName>
        <fullName evidence="16">TonB-dependent receptor</fullName>
    </submittedName>
</protein>
<dbReference type="GO" id="GO:0015344">
    <property type="term" value="F:siderophore uptake transmembrane transporter activity"/>
    <property type="evidence" value="ECO:0007669"/>
    <property type="project" value="TreeGrafter"/>
</dbReference>
<evidence type="ECO:0000256" key="7">
    <source>
        <dbReference type="ARBA" id="ARBA00023004"/>
    </source>
</evidence>
<evidence type="ECO:0000256" key="8">
    <source>
        <dbReference type="ARBA" id="ARBA00023077"/>
    </source>
</evidence>
<dbReference type="Gene3D" id="2.40.170.20">
    <property type="entry name" value="TonB-dependent receptor, beta-barrel domain"/>
    <property type="match status" value="1"/>
</dbReference>
<evidence type="ECO:0000256" key="4">
    <source>
        <dbReference type="ARBA" id="ARBA00022452"/>
    </source>
</evidence>
<keyword evidence="11 12" id="KW-0998">Cell outer membrane</keyword>
<dbReference type="GO" id="GO:0009279">
    <property type="term" value="C:cell outer membrane"/>
    <property type="evidence" value="ECO:0007669"/>
    <property type="project" value="UniProtKB-SubCell"/>
</dbReference>
<keyword evidence="9 12" id="KW-0472">Membrane</keyword>
<dbReference type="InterPro" id="IPR037066">
    <property type="entry name" value="Plug_dom_sf"/>
</dbReference>
<dbReference type="Pfam" id="PF00593">
    <property type="entry name" value="TonB_dep_Rec_b-barrel"/>
    <property type="match status" value="1"/>
</dbReference>
<evidence type="ECO:0000256" key="10">
    <source>
        <dbReference type="ARBA" id="ARBA00023170"/>
    </source>
</evidence>
<feature type="domain" description="Secretin/TonB short N-terminal" evidence="15">
    <location>
        <begin position="59"/>
        <end position="110"/>
    </location>
</feature>
<dbReference type="STRING" id="316058.RPB_4401"/>
<evidence type="ECO:0000256" key="6">
    <source>
        <dbReference type="ARBA" id="ARBA00022692"/>
    </source>
</evidence>
<evidence type="ECO:0000256" key="11">
    <source>
        <dbReference type="ARBA" id="ARBA00023237"/>
    </source>
</evidence>
<dbReference type="RefSeq" id="WP_011443271.1">
    <property type="nucleotide sequence ID" value="NC_007778.1"/>
</dbReference>
<evidence type="ECO:0000256" key="1">
    <source>
        <dbReference type="ARBA" id="ARBA00004571"/>
    </source>
</evidence>
<evidence type="ECO:0000256" key="5">
    <source>
        <dbReference type="ARBA" id="ARBA00022496"/>
    </source>
</evidence>
<evidence type="ECO:0000256" key="3">
    <source>
        <dbReference type="ARBA" id="ARBA00022448"/>
    </source>
</evidence>
<reference evidence="16 17" key="1">
    <citation type="submission" date="2006-01" db="EMBL/GenBank/DDBJ databases">
        <title>Complete sequence of Rhodopseudomonas palustris HaA2.</title>
        <authorList>
            <consortium name="US DOE Joint Genome Institute"/>
            <person name="Copeland A."/>
            <person name="Lucas S."/>
            <person name="Lapidus A."/>
            <person name="Barry K."/>
            <person name="Detter J.C."/>
            <person name="Glavina T."/>
            <person name="Hammon N."/>
            <person name="Israni S."/>
            <person name="Pitluck S."/>
            <person name="Chain P."/>
            <person name="Malfatti S."/>
            <person name="Shin M."/>
            <person name="Vergez L."/>
            <person name="Schmutz J."/>
            <person name="Larimer F."/>
            <person name="Land M."/>
            <person name="Hauser L."/>
            <person name="Pelletier D.A."/>
            <person name="Kyrpides N."/>
            <person name="Anderson I."/>
            <person name="Oda Y."/>
            <person name="Harwood C.S."/>
            <person name="Richardson P."/>
        </authorList>
    </citation>
    <scope>NUCLEOTIDE SEQUENCE [LARGE SCALE GENOMIC DNA]</scope>
    <source>
        <strain evidence="16 17">HaA2</strain>
    </source>
</reference>
<keyword evidence="17" id="KW-1185">Reference proteome</keyword>
<evidence type="ECO:0000256" key="2">
    <source>
        <dbReference type="ARBA" id="ARBA00009810"/>
    </source>
</evidence>
<dbReference type="GO" id="GO:0044718">
    <property type="term" value="P:siderophore transmembrane transport"/>
    <property type="evidence" value="ECO:0007669"/>
    <property type="project" value="TreeGrafter"/>
</dbReference>
<keyword evidence="5" id="KW-0406">Ion transport</keyword>
<evidence type="ECO:0000256" key="14">
    <source>
        <dbReference type="SAM" id="SignalP"/>
    </source>
</evidence>
<accession>Q2IRS3</accession>
<dbReference type="AlphaFoldDB" id="Q2IRS3"/>
<evidence type="ECO:0000256" key="13">
    <source>
        <dbReference type="RuleBase" id="RU003357"/>
    </source>
</evidence>
<sequence length="756" mass="80838">MRKFASAAVLNCGVSMFAVALAVADVPEARAQANNAYSFNIPAKSRLAALADFTAATGIQVVHQGAGAIGGTSPVVSGRYPADTALRTILAGSGLNYRFTGPRTVAIEAPGGAAGAGGAVAGSGIALDTISVTGAGQGIGRDGVSEINITSVDIERRNATDVKGLFRGEPSILVGSSLPMSQKLYVQGIEETNLAVSIDGSRQNNKVFHHNATTMIDPSLLKAVRVDAGVAPADAGPGALGGAIAYVTKDARDYLPNDGFGGSIKSTFNFNGNTSTNNLTSYTRQGGFEALGSFTYAKGSEFKAGNGQDVLGTATNFLSGLGKIAYQSLEGHRFSLSHEQMRDDALRPFRANAVQIIGGKPTPLVRPYTLDRQNTVFTYTNVSPDGWWDPKFVLGYNRSKAAVDQYTGATLSTYSYTSQGISDSLNGKLENKFAFSIGDVVAGIDFYRDRAEYIDVSYRTMEKADNIGAYAQARLRPWERTKLSFGMRGDHQNFKGVNGFSSSDQGLSGNASGEYELTSFLSAKAGYSHVWAGVPLAENYVQNPAWIYGVGPKSVTSDNYTAGLVAHYGDFRFEGGVFRTQINDARVPLWAANQALRAFDVQTQGFHVGGTYNWGDGFARVRFARTDAEIDGKPADTYLGQYLTAPIGDVLTFQLAHTVVPWNLTFGGDVEIVFDYDKLLNPVTGIGKLEGYEVLNAFVEHRPFALPSLTLRGEVRNLFNRNYAARGTYGLEYGTGVVRPLYEPGRSVLVSAKLDF</sequence>
<dbReference type="Pfam" id="PF07660">
    <property type="entry name" value="STN"/>
    <property type="match status" value="1"/>
</dbReference>
<keyword evidence="6 12" id="KW-0812">Transmembrane</keyword>